<keyword evidence="2" id="KW-1185">Reference proteome</keyword>
<organism evidence="1 2">
    <name type="scientific">Dyadobacter chenwenxiniae</name>
    <dbReference type="NCBI Taxonomy" id="2906456"/>
    <lineage>
        <taxon>Bacteria</taxon>
        <taxon>Pseudomonadati</taxon>
        <taxon>Bacteroidota</taxon>
        <taxon>Cytophagia</taxon>
        <taxon>Cytophagales</taxon>
        <taxon>Spirosomataceae</taxon>
        <taxon>Dyadobacter</taxon>
    </lineage>
</organism>
<dbReference type="AlphaFoldDB" id="A0A9X1PGP2"/>
<name>A0A9X1PGP2_9BACT</name>
<gene>
    <name evidence="1" type="ORF">LXM26_00160</name>
</gene>
<evidence type="ECO:0000313" key="1">
    <source>
        <dbReference type="EMBL" id="MCF0059885.1"/>
    </source>
</evidence>
<dbReference type="Proteomes" id="UP001139000">
    <property type="component" value="Unassembled WGS sequence"/>
</dbReference>
<dbReference type="RefSeq" id="WP_234652132.1">
    <property type="nucleotide sequence ID" value="NZ_CP094997.1"/>
</dbReference>
<proteinExistence type="predicted"/>
<protein>
    <submittedName>
        <fullName evidence="1">Uncharacterized protein</fullName>
    </submittedName>
</protein>
<reference evidence="1" key="1">
    <citation type="submission" date="2021-12" db="EMBL/GenBank/DDBJ databases">
        <title>Novel species in genus Dyadobacter.</title>
        <authorList>
            <person name="Ma C."/>
        </authorList>
    </citation>
    <scope>NUCLEOTIDE SEQUENCE</scope>
    <source>
        <strain evidence="1">LJ419</strain>
    </source>
</reference>
<sequence>MTAQQIRESIATLEEQKAKTTTPIIAQNCERTILIFTKLLNGLNSPNRQDVREVDGDLRINFGEVAKKD</sequence>
<accession>A0A9X1PGP2</accession>
<comment type="caution">
    <text evidence="1">The sequence shown here is derived from an EMBL/GenBank/DDBJ whole genome shotgun (WGS) entry which is preliminary data.</text>
</comment>
<dbReference type="EMBL" id="JAJTTC010000001">
    <property type="protein sequence ID" value="MCF0059885.1"/>
    <property type="molecule type" value="Genomic_DNA"/>
</dbReference>
<evidence type="ECO:0000313" key="2">
    <source>
        <dbReference type="Proteomes" id="UP001139000"/>
    </source>
</evidence>